<dbReference type="InterPro" id="IPR012337">
    <property type="entry name" value="RNaseH-like_sf"/>
</dbReference>
<dbReference type="InterPro" id="IPR014811">
    <property type="entry name" value="ArgoL1"/>
</dbReference>
<keyword evidence="4" id="KW-1185">Reference proteome</keyword>
<dbReference type="Gene3D" id="3.40.50.2300">
    <property type="match status" value="1"/>
</dbReference>
<comment type="caution">
    <text evidence="3">The sequence shown here is derived from an EMBL/GenBank/DDBJ whole genome shotgun (WGS) entry which is preliminary data.</text>
</comment>
<dbReference type="AlphaFoldDB" id="A0A9P3LBQ4"/>
<dbReference type="Pfam" id="PF16487">
    <property type="entry name" value="ArgoMid"/>
    <property type="match status" value="1"/>
</dbReference>
<dbReference type="SUPFAM" id="SSF101690">
    <property type="entry name" value="PAZ domain"/>
    <property type="match status" value="1"/>
</dbReference>
<dbReference type="InterPro" id="IPR032473">
    <property type="entry name" value="Argonaute_Mid_dom"/>
</dbReference>
<dbReference type="PROSITE" id="PS50821">
    <property type="entry name" value="PAZ"/>
    <property type="match status" value="1"/>
</dbReference>
<dbReference type="InterPro" id="IPR045246">
    <property type="entry name" value="Piwi_ago-like"/>
</dbReference>
<accession>A0A9P3LBQ4</accession>
<evidence type="ECO:0000259" key="1">
    <source>
        <dbReference type="PROSITE" id="PS50821"/>
    </source>
</evidence>
<evidence type="ECO:0000259" key="2">
    <source>
        <dbReference type="PROSITE" id="PS50822"/>
    </source>
</evidence>
<dbReference type="CDD" id="cd04657">
    <property type="entry name" value="Piwi_ago-like"/>
    <property type="match status" value="1"/>
</dbReference>
<dbReference type="Pfam" id="PF02171">
    <property type="entry name" value="Piwi"/>
    <property type="match status" value="1"/>
</dbReference>
<dbReference type="InterPro" id="IPR003100">
    <property type="entry name" value="PAZ_dom"/>
</dbReference>
<dbReference type="Pfam" id="PF16486">
    <property type="entry name" value="ArgoN"/>
    <property type="match status" value="1"/>
</dbReference>
<dbReference type="InterPro" id="IPR036397">
    <property type="entry name" value="RNaseH_sf"/>
</dbReference>
<dbReference type="SUPFAM" id="SSF53098">
    <property type="entry name" value="Ribonuclease H-like"/>
    <property type="match status" value="1"/>
</dbReference>
<reference evidence="3 4" key="1">
    <citation type="submission" date="2021-08" db="EMBL/GenBank/DDBJ databases">
        <title>Draft Genome Sequence of Phanerochaete sordida strain YK-624.</title>
        <authorList>
            <person name="Mori T."/>
            <person name="Dohra H."/>
            <person name="Suzuki T."/>
            <person name="Kawagishi H."/>
            <person name="Hirai H."/>
        </authorList>
    </citation>
    <scope>NUCLEOTIDE SEQUENCE [LARGE SCALE GENOMIC DNA]</scope>
    <source>
        <strain evidence="3 4">YK-624</strain>
    </source>
</reference>
<dbReference type="CDD" id="cd02846">
    <property type="entry name" value="PAZ_argonaute_like"/>
    <property type="match status" value="1"/>
</dbReference>
<dbReference type="EMBL" id="BPQB01000009">
    <property type="protein sequence ID" value="GJE88333.1"/>
    <property type="molecule type" value="Genomic_DNA"/>
</dbReference>
<dbReference type="GO" id="GO:0003723">
    <property type="term" value="F:RNA binding"/>
    <property type="evidence" value="ECO:0007669"/>
    <property type="project" value="InterPro"/>
</dbReference>
<evidence type="ECO:0000313" key="4">
    <source>
        <dbReference type="Proteomes" id="UP000703269"/>
    </source>
</evidence>
<gene>
    <name evidence="3" type="ORF">PsYK624_044160</name>
</gene>
<dbReference type="Proteomes" id="UP000703269">
    <property type="component" value="Unassembled WGS sequence"/>
</dbReference>
<dbReference type="Gene3D" id="2.170.260.10">
    <property type="entry name" value="paz domain"/>
    <property type="match status" value="1"/>
</dbReference>
<feature type="domain" description="Piwi" evidence="2">
    <location>
        <begin position="483"/>
        <end position="791"/>
    </location>
</feature>
<dbReference type="Gene3D" id="3.30.420.10">
    <property type="entry name" value="Ribonuclease H-like superfamily/Ribonuclease H"/>
    <property type="match status" value="1"/>
</dbReference>
<evidence type="ECO:0000313" key="3">
    <source>
        <dbReference type="EMBL" id="GJE88333.1"/>
    </source>
</evidence>
<dbReference type="InterPro" id="IPR003165">
    <property type="entry name" value="Piwi"/>
</dbReference>
<dbReference type="SMART" id="SM00950">
    <property type="entry name" value="Piwi"/>
    <property type="match status" value="1"/>
</dbReference>
<sequence length="837" mass="93216">MATEKTLPVSRNMQIIRQLQEVTAPQIFTPRCVYDGRKNLFSNHLLQFPDGGNSAQFEVYMETSQSPGRPDRPAREPRPFRVKIKQAEGAAINLELLHRFVQGQQTSDDPILTAIMALNIVIRHESTSKYSFNSRSFFPGNETRDIGGGIVLWRGIFQSIRPAVGRMLLNLDISTGMMYKPGSLIGLCLEVLGRRANVDANMLAPTRGLRDSDRQQLNRMVAGVKVLVTSGSGNKGKGPRQVSRLTRKGAKDEFFELTLENGSKRNISVAEYFQRVCNRTLRYPDVLCAEVGNGAKIPLELCEVPPGQIMRKQVPSDKTKDVVEFSTKRPIQRFDSIQAGLGVLAYGQSEYVRQFGLNIHTDEGPLAINSRILPAPTLQYGTGSKQINVIPRDGKWNMIDKKFFKPCAIDNWVIVIYEMIQRFGDRDAQDMIKGLLQACNAAGINIREKDPLVCWENAQQNVAVHLTNAGRKCIDKNGSPPQLIVVVLPSQGNTGLYTAVKHFGDVTQGVATQCLNSAKCGRAKQQYFANVCLKINVKRGGINTVPEQRSVPILTDPRNPTIVMGADASHPPPHTQDRPSFTSLVASVDSSTAKYVADCRVQTSRQELIDDLEEMTKGMLEKYRVYGRSEEKRTADPKRLIFFRDGVSEGQFQQVLDTELPRIKAACASLKMKPAITLIVVGKRHHVRFVPAQGSALDQSGNCPAGTVVDTDIINPIEFDYYLQSHAGLLGTSRPAHYNILYDESNFSQDALQSLCYALCHVYARSTRSVSIPAPVYYADIVCERAWNHYNPDLNITNASDAFSTTGSNAEPGDTLQRYQANFQRLHQNMQFNMYFS</sequence>
<dbReference type="Pfam" id="PF02170">
    <property type="entry name" value="PAZ"/>
    <property type="match status" value="1"/>
</dbReference>
<dbReference type="SMART" id="SM01163">
    <property type="entry name" value="DUF1785"/>
    <property type="match status" value="1"/>
</dbReference>
<proteinExistence type="predicted"/>
<dbReference type="PANTHER" id="PTHR22891">
    <property type="entry name" value="EUKARYOTIC TRANSLATION INITIATION FACTOR 2C"/>
    <property type="match status" value="1"/>
</dbReference>
<dbReference type="PROSITE" id="PS50822">
    <property type="entry name" value="PIWI"/>
    <property type="match status" value="1"/>
</dbReference>
<dbReference type="InterPro" id="IPR032472">
    <property type="entry name" value="ArgoL2"/>
</dbReference>
<dbReference type="OrthoDB" id="10252740at2759"/>
<name>A0A9P3LBQ4_9APHY</name>
<organism evidence="3 4">
    <name type="scientific">Phanerochaete sordida</name>
    <dbReference type="NCBI Taxonomy" id="48140"/>
    <lineage>
        <taxon>Eukaryota</taxon>
        <taxon>Fungi</taxon>
        <taxon>Dikarya</taxon>
        <taxon>Basidiomycota</taxon>
        <taxon>Agaricomycotina</taxon>
        <taxon>Agaricomycetes</taxon>
        <taxon>Polyporales</taxon>
        <taxon>Phanerochaetaceae</taxon>
        <taxon>Phanerochaete</taxon>
    </lineage>
</organism>
<protein>
    <submittedName>
        <fullName evidence="3">Protein argonaute</fullName>
    </submittedName>
</protein>
<dbReference type="InterPro" id="IPR036085">
    <property type="entry name" value="PAZ_dom_sf"/>
</dbReference>
<feature type="domain" description="PAZ" evidence="1">
    <location>
        <begin position="187"/>
        <end position="306"/>
    </location>
</feature>
<dbReference type="Pfam" id="PF08699">
    <property type="entry name" value="ArgoL1"/>
    <property type="match status" value="1"/>
</dbReference>
<dbReference type="Pfam" id="PF16488">
    <property type="entry name" value="ArgoL2"/>
    <property type="match status" value="1"/>
</dbReference>
<dbReference type="InterPro" id="IPR032474">
    <property type="entry name" value="Argonaute_N"/>
</dbReference>